<feature type="region of interest" description="Disordered" evidence="1">
    <location>
        <begin position="52"/>
        <end position="195"/>
    </location>
</feature>
<name>A0A9N9EQF1_9GLOM</name>
<dbReference type="EMBL" id="CAJVPS010016607">
    <property type="protein sequence ID" value="CAG8690600.1"/>
    <property type="molecule type" value="Genomic_DNA"/>
</dbReference>
<proteinExistence type="predicted"/>
<accession>A0A9N9EQF1</accession>
<sequence>MSTRSSRKAKSLNGKSIIPREKQEQKVVLDPISLVSPGQTIHNNNNTIAKLQKDSAFEPFSEDSDGFTERLAKRTEVPASTQSERKQNEEDSHNMMIEQTQQETIESVKSEPDDDKPVSARLRQRNSTSYPPSVYGNGRKPRKKSIVGKKLRYKSTSSRHQSRTQSATENEADEEDESTFVGSSYNNHPDNNDNLILEDEKTTNLLFQPEEVAVETAPFVGNVTETKEEYSIPQLE</sequence>
<feature type="compositionally biased region" description="Basic residues" evidence="1">
    <location>
        <begin position="139"/>
        <end position="153"/>
    </location>
</feature>
<feature type="compositionally biased region" description="Basic and acidic residues" evidence="1">
    <location>
        <begin position="83"/>
        <end position="93"/>
    </location>
</feature>
<protein>
    <submittedName>
        <fullName evidence="2">13682_t:CDS:1</fullName>
    </submittedName>
</protein>
<comment type="caution">
    <text evidence="2">The sequence shown here is derived from an EMBL/GenBank/DDBJ whole genome shotgun (WGS) entry which is preliminary data.</text>
</comment>
<evidence type="ECO:0000313" key="2">
    <source>
        <dbReference type="EMBL" id="CAG8690600.1"/>
    </source>
</evidence>
<feature type="region of interest" description="Disordered" evidence="1">
    <location>
        <begin position="1"/>
        <end position="25"/>
    </location>
</feature>
<feature type="non-terminal residue" evidence="2">
    <location>
        <position position="1"/>
    </location>
</feature>
<feature type="compositionally biased region" description="Low complexity" evidence="1">
    <location>
        <begin position="155"/>
        <end position="166"/>
    </location>
</feature>
<gene>
    <name evidence="2" type="ORF">ALEPTO_LOCUS11191</name>
</gene>
<feature type="compositionally biased region" description="Basic residues" evidence="1">
    <location>
        <begin position="1"/>
        <end position="10"/>
    </location>
</feature>
<organism evidence="2 3">
    <name type="scientific">Ambispora leptoticha</name>
    <dbReference type="NCBI Taxonomy" id="144679"/>
    <lineage>
        <taxon>Eukaryota</taxon>
        <taxon>Fungi</taxon>
        <taxon>Fungi incertae sedis</taxon>
        <taxon>Mucoromycota</taxon>
        <taxon>Glomeromycotina</taxon>
        <taxon>Glomeromycetes</taxon>
        <taxon>Archaeosporales</taxon>
        <taxon>Ambisporaceae</taxon>
        <taxon>Ambispora</taxon>
    </lineage>
</organism>
<dbReference type="Proteomes" id="UP000789508">
    <property type="component" value="Unassembled WGS sequence"/>
</dbReference>
<feature type="compositionally biased region" description="Basic and acidic residues" evidence="1">
    <location>
        <begin position="106"/>
        <end position="118"/>
    </location>
</feature>
<reference evidence="2" key="1">
    <citation type="submission" date="2021-06" db="EMBL/GenBank/DDBJ databases">
        <authorList>
            <person name="Kallberg Y."/>
            <person name="Tangrot J."/>
            <person name="Rosling A."/>
        </authorList>
    </citation>
    <scope>NUCLEOTIDE SEQUENCE</scope>
    <source>
        <strain evidence="2">FL130A</strain>
    </source>
</reference>
<evidence type="ECO:0000313" key="3">
    <source>
        <dbReference type="Proteomes" id="UP000789508"/>
    </source>
</evidence>
<feature type="compositionally biased region" description="Polar residues" evidence="1">
    <location>
        <begin position="180"/>
        <end position="194"/>
    </location>
</feature>
<evidence type="ECO:0000256" key="1">
    <source>
        <dbReference type="SAM" id="MobiDB-lite"/>
    </source>
</evidence>
<dbReference type="AlphaFoldDB" id="A0A9N9EQF1"/>
<feature type="compositionally biased region" description="Basic and acidic residues" evidence="1">
    <location>
        <begin position="67"/>
        <end position="76"/>
    </location>
</feature>
<keyword evidence="3" id="KW-1185">Reference proteome</keyword>